<protein>
    <submittedName>
        <fullName evidence="2">Uncharacterized protein</fullName>
    </submittedName>
</protein>
<proteinExistence type="predicted"/>
<keyword evidence="1" id="KW-0812">Transmembrane</keyword>
<dbReference type="EMBL" id="JARK01001508">
    <property type="protein sequence ID" value="EYB94364.1"/>
    <property type="molecule type" value="Genomic_DNA"/>
</dbReference>
<name>A0A016SVJ8_9BILA</name>
<evidence type="ECO:0000256" key="1">
    <source>
        <dbReference type="SAM" id="Phobius"/>
    </source>
</evidence>
<reference evidence="3" key="1">
    <citation type="journal article" date="2015" name="Nat. Genet.">
        <title>The genome and transcriptome of the zoonotic hookworm Ancylostoma ceylanicum identify infection-specific gene families.</title>
        <authorList>
            <person name="Schwarz E.M."/>
            <person name="Hu Y."/>
            <person name="Antoshechkin I."/>
            <person name="Miller M.M."/>
            <person name="Sternberg P.W."/>
            <person name="Aroian R.V."/>
        </authorList>
    </citation>
    <scope>NUCLEOTIDE SEQUENCE</scope>
    <source>
        <strain evidence="3">HY135</strain>
    </source>
</reference>
<keyword evidence="1" id="KW-0472">Membrane</keyword>
<keyword evidence="3" id="KW-1185">Reference proteome</keyword>
<gene>
    <name evidence="2" type="primary">Acey_s0172.g350</name>
    <name evidence="2" type="ORF">Y032_0172g350</name>
</gene>
<dbReference type="AlphaFoldDB" id="A0A016SVJ8"/>
<feature type="transmembrane region" description="Helical" evidence="1">
    <location>
        <begin position="43"/>
        <end position="66"/>
    </location>
</feature>
<evidence type="ECO:0000313" key="3">
    <source>
        <dbReference type="Proteomes" id="UP000024635"/>
    </source>
</evidence>
<keyword evidence="1" id="KW-1133">Transmembrane helix</keyword>
<dbReference type="Proteomes" id="UP000024635">
    <property type="component" value="Unassembled WGS sequence"/>
</dbReference>
<organism evidence="2 3">
    <name type="scientific">Ancylostoma ceylanicum</name>
    <dbReference type="NCBI Taxonomy" id="53326"/>
    <lineage>
        <taxon>Eukaryota</taxon>
        <taxon>Metazoa</taxon>
        <taxon>Ecdysozoa</taxon>
        <taxon>Nematoda</taxon>
        <taxon>Chromadorea</taxon>
        <taxon>Rhabditida</taxon>
        <taxon>Rhabditina</taxon>
        <taxon>Rhabditomorpha</taxon>
        <taxon>Strongyloidea</taxon>
        <taxon>Ancylostomatidae</taxon>
        <taxon>Ancylostomatinae</taxon>
        <taxon>Ancylostoma</taxon>
    </lineage>
</organism>
<comment type="caution">
    <text evidence="2">The sequence shown here is derived from an EMBL/GenBank/DDBJ whole genome shotgun (WGS) entry which is preliminary data.</text>
</comment>
<evidence type="ECO:0000313" key="2">
    <source>
        <dbReference type="EMBL" id="EYB94364.1"/>
    </source>
</evidence>
<accession>A0A016SVJ8</accession>
<sequence length="68" mass="8102">MRVLIRDERNSDFRLPELPIFRCFLDFRLPSSDFRKMAKKPEVFGSLGLIKIAFYLKIAANFVQFFKI</sequence>